<dbReference type="Gene3D" id="3.10.105.10">
    <property type="entry name" value="Dipeptide-binding Protein, Domain 3"/>
    <property type="match status" value="1"/>
</dbReference>
<dbReference type="OrthoDB" id="37176at2157"/>
<organism evidence="5 6">
    <name type="scientific">Halopiger aswanensis</name>
    <dbReference type="NCBI Taxonomy" id="148449"/>
    <lineage>
        <taxon>Archaea</taxon>
        <taxon>Methanobacteriati</taxon>
        <taxon>Methanobacteriota</taxon>
        <taxon>Stenosarchaea group</taxon>
        <taxon>Halobacteria</taxon>
        <taxon>Halobacteriales</taxon>
        <taxon>Natrialbaceae</taxon>
        <taxon>Halopiger</taxon>
    </lineage>
</organism>
<evidence type="ECO:0000256" key="2">
    <source>
        <dbReference type="ARBA" id="ARBA00022448"/>
    </source>
</evidence>
<accession>A0A3R7GWA2</accession>
<dbReference type="EMBL" id="RAPO01000002">
    <property type="protein sequence ID" value="RKD95559.1"/>
    <property type="molecule type" value="Genomic_DNA"/>
</dbReference>
<evidence type="ECO:0000256" key="1">
    <source>
        <dbReference type="ARBA" id="ARBA00005695"/>
    </source>
</evidence>
<proteinExistence type="inferred from homology"/>
<keyword evidence="2" id="KW-0813">Transport</keyword>
<comment type="caution">
    <text evidence="5">The sequence shown here is derived from an EMBL/GenBank/DDBJ whole genome shotgun (WGS) entry which is preliminary data.</text>
</comment>
<dbReference type="AlphaFoldDB" id="A0A3R7GWA2"/>
<evidence type="ECO:0000313" key="5">
    <source>
        <dbReference type="EMBL" id="RKD95559.1"/>
    </source>
</evidence>
<dbReference type="PANTHER" id="PTHR30290">
    <property type="entry name" value="PERIPLASMIC BINDING COMPONENT OF ABC TRANSPORTER"/>
    <property type="match status" value="1"/>
</dbReference>
<dbReference type="SUPFAM" id="SSF53850">
    <property type="entry name" value="Periplasmic binding protein-like II"/>
    <property type="match status" value="1"/>
</dbReference>
<dbReference type="Proteomes" id="UP000283805">
    <property type="component" value="Unassembled WGS sequence"/>
</dbReference>
<evidence type="ECO:0000259" key="4">
    <source>
        <dbReference type="Pfam" id="PF00496"/>
    </source>
</evidence>
<dbReference type="InterPro" id="IPR039424">
    <property type="entry name" value="SBP_5"/>
</dbReference>
<comment type="similarity">
    <text evidence="1">Belongs to the bacterial solute-binding protein 5 family.</text>
</comment>
<name>A0A3R7GWA2_9EURY</name>
<evidence type="ECO:0000256" key="3">
    <source>
        <dbReference type="ARBA" id="ARBA00022729"/>
    </source>
</evidence>
<dbReference type="GO" id="GO:0015833">
    <property type="term" value="P:peptide transport"/>
    <property type="evidence" value="ECO:0007669"/>
    <property type="project" value="TreeGrafter"/>
</dbReference>
<dbReference type="PANTHER" id="PTHR30290:SF9">
    <property type="entry name" value="OLIGOPEPTIDE-BINDING PROTEIN APPA"/>
    <property type="match status" value="1"/>
</dbReference>
<gene>
    <name evidence="5" type="ORF">ATJ93_2417</name>
</gene>
<feature type="domain" description="Solute-binding protein family 5" evidence="4">
    <location>
        <begin position="111"/>
        <end position="479"/>
    </location>
</feature>
<protein>
    <submittedName>
        <fullName evidence="5">ABC-type transport system substrate-binding protein</fullName>
    </submittedName>
</protein>
<keyword evidence="3" id="KW-0732">Signal</keyword>
<dbReference type="GO" id="GO:1904680">
    <property type="term" value="F:peptide transmembrane transporter activity"/>
    <property type="evidence" value="ECO:0007669"/>
    <property type="project" value="TreeGrafter"/>
</dbReference>
<dbReference type="Gene3D" id="3.40.190.10">
    <property type="entry name" value="Periplasmic binding protein-like II"/>
    <property type="match status" value="1"/>
</dbReference>
<dbReference type="RefSeq" id="WP_120244816.1">
    <property type="nucleotide sequence ID" value="NZ_RAPO01000002.1"/>
</dbReference>
<evidence type="ECO:0000313" key="6">
    <source>
        <dbReference type="Proteomes" id="UP000283805"/>
    </source>
</evidence>
<keyword evidence="6" id="KW-1185">Reference proteome</keyword>
<dbReference type="Pfam" id="PF00496">
    <property type="entry name" value="SBP_bac_5"/>
    <property type="match status" value="1"/>
</dbReference>
<reference evidence="5 6" key="1">
    <citation type="submission" date="2018-09" db="EMBL/GenBank/DDBJ databases">
        <title>Genomic Encyclopedia of Archaeal and Bacterial Type Strains, Phase II (KMG-II): from individual species to whole genera.</title>
        <authorList>
            <person name="Goeker M."/>
        </authorList>
    </citation>
    <scope>NUCLEOTIDE SEQUENCE [LARGE SCALE GENOMIC DNA]</scope>
    <source>
        <strain evidence="5 6">DSM 13151</strain>
    </source>
</reference>
<sequence>MPADNQSKEYLSRRKMLALTGAAGAATIAGCSGGNGNGDDPDDVLGSNTEEIEAEIPENYEEEMHEANPGSSANPYNGEYIFNEYHQLWNGGDMQETCFEYLAVYNTERGEYIPRVAEDWTVDENNNVEVQLSEDYGWHDGSDITAEDFAARIRMDGYMQMGIEQYIDPDEGVRAVDDYTLEIEPRDEYTDLEQGLWEAQWAETLLTVSAEQYGDFLEQFEEASSEEEQQSVQEDVIGFEPQWNEVKYSGPFFYAEANEQYADRLPNPNHPIAQDWEFFLRVGIYEEEEGLRSGDVDWLHNDPTLEDLPEKYDEPPVSYSGQTLAIIFGGEDEYIRDYPEVRQAIAYAVDMPNVTEVTSPGTPVDEYSGGIDSGYIENFVSEDVLDAMPNYAPQDTDRAAELLEEVGFSRNGDDMWETPDGDLWTLNFPVGDWFETHSEMVYNNLAEFGIDVDWYVQEMPTWQAETQNDLAYDLTIHLNYGMAREYHAHSDLYEEMYSTTRGIFTTDRDLFAEEVEVPEVGNPDGDTVTINIPEELEALSTADTDEAVQEHASNLAWVHNQLLPAAMVFPWSEHYWVNAGEWDFDLETDDWLTSNRITHYLLQNDLAPE</sequence>
<dbReference type="InterPro" id="IPR000914">
    <property type="entry name" value="SBP_5_dom"/>
</dbReference>